<name>A0A6C0U1A4_9GAMM</name>
<dbReference type="SUPFAM" id="SSF81442">
    <property type="entry name" value="Cytochrome c oxidase subunit I-like"/>
    <property type="match status" value="1"/>
</dbReference>
<evidence type="ECO:0000256" key="13">
    <source>
        <dbReference type="ARBA" id="ARBA00022989"/>
    </source>
</evidence>
<feature type="transmembrane region" description="Helical" evidence="19">
    <location>
        <begin position="296"/>
        <end position="315"/>
    </location>
</feature>
<feature type="transmembrane region" description="Helical" evidence="19">
    <location>
        <begin position="780"/>
        <end position="798"/>
    </location>
</feature>
<evidence type="ECO:0000259" key="20">
    <source>
        <dbReference type="PROSITE" id="PS50253"/>
    </source>
</evidence>
<evidence type="ECO:0000256" key="3">
    <source>
        <dbReference type="ARBA" id="ARBA00009578"/>
    </source>
</evidence>
<evidence type="ECO:0000256" key="1">
    <source>
        <dbReference type="ARBA" id="ARBA00004651"/>
    </source>
</evidence>
<keyword evidence="14" id="KW-0408">Iron</keyword>
<dbReference type="UniPathway" id="UPA00705"/>
<keyword evidence="13 19" id="KW-1133">Transmembrane helix</keyword>
<evidence type="ECO:0000256" key="16">
    <source>
        <dbReference type="ARBA" id="ARBA00023136"/>
    </source>
</evidence>
<feature type="transmembrane region" description="Helical" evidence="19">
    <location>
        <begin position="741"/>
        <end position="760"/>
    </location>
</feature>
<keyword evidence="8 18" id="KW-0679">Respiratory chain</keyword>
<organism evidence="22 23">
    <name type="scientific">Kineobactrum salinum</name>
    <dbReference type="NCBI Taxonomy" id="2708301"/>
    <lineage>
        <taxon>Bacteria</taxon>
        <taxon>Pseudomonadati</taxon>
        <taxon>Pseudomonadota</taxon>
        <taxon>Gammaproteobacteria</taxon>
        <taxon>Cellvibrionales</taxon>
        <taxon>Halieaceae</taxon>
        <taxon>Kineobactrum</taxon>
    </lineage>
</organism>
<dbReference type="InterPro" id="IPR000298">
    <property type="entry name" value="Cyt_c_oxidase-like_su3"/>
</dbReference>
<dbReference type="InterPro" id="IPR000883">
    <property type="entry name" value="Cyt_C_Oxase_1"/>
</dbReference>
<dbReference type="GO" id="GO:0004129">
    <property type="term" value="F:cytochrome-c oxidase activity"/>
    <property type="evidence" value="ECO:0007669"/>
    <property type="project" value="UniProtKB-EC"/>
</dbReference>
<dbReference type="Proteomes" id="UP000477680">
    <property type="component" value="Chromosome"/>
</dbReference>
<dbReference type="GO" id="GO:0016491">
    <property type="term" value="F:oxidoreductase activity"/>
    <property type="evidence" value="ECO:0007669"/>
    <property type="project" value="UniProtKB-KW"/>
</dbReference>
<feature type="transmembrane region" description="Helical" evidence="19">
    <location>
        <begin position="403"/>
        <end position="423"/>
    </location>
</feature>
<dbReference type="PRINTS" id="PR01165">
    <property type="entry name" value="CYCOXIDASEI"/>
</dbReference>
<feature type="transmembrane region" description="Helical" evidence="19">
    <location>
        <begin position="708"/>
        <end position="729"/>
    </location>
</feature>
<feature type="transmembrane region" description="Helical" evidence="19">
    <location>
        <begin position="819"/>
        <end position="841"/>
    </location>
</feature>
<keyword evidence="15" id="KW-0186">Copper</keyword>
<evidence type="ECO:0000256" key="12">
    <source>
        <dbReference type="ARBA" id="ARBA00022982"/>
    </source>
</evidence>
<feature type="transmembrane region" description="Helical" evidence="19">
    <location>
        <begin position="172"/>
        <end position="198"/>
    </location>
</feature>
<keyword evidence="10" id="KW-0479">Metal-binding</keyword>
<feature type="domain" description="Heme-copper oxidase subunit III family profile" evidence="20">
    <location>
        <begin position="582"/>
        <end position="840"/>
    </location>
</feature>
<evidence type="ECO:0000256" key="7">
    <source>
        <dbReference type="ARBA" id="ARBA00022617"/>
    </source>
</evidence>
<feature type="transmembrane region" description="Helical" evidence="19">
    <location>
        <begin position="664"/>
        <end position="688"/>
    </location>
</feature>
<reference evidence="22 23" key="1">
    <citation type="submission" date="2020-02" db="EMBL/GenBank/DDBJ databases">
        <title>Genome sequencing for Kineobactrum sp. M2.</title>
        <authorList>
            <person name="Park S.-J."/>
        </authorList>
    </citation>
    <scope>NUCLEOTIDE SEQUENCE [LARGE SCALE GENOMIC DNA]</scope>
    <source>
        <strain evidence="22 23">M2</strain>
    </source>
</reference>
<evidence type="ECO:0000256" key="6">
    <source>
        <dbReference type="ARBA" id="ARBA00022475"/>
    </source>
</evidence>
<dbReference type="Pfam" id="PF00115">
    <property type="entry name" value="COX1"/>
    <property type="match status" value="1"/>
</dbReference>
<dbReference type="InterPro" id="IPR023616">
    <property type="entry name" value="Cyt_c_oxase-like_su1_dom"/>
</dbReference>
<keyword evidence="9 18" id="KW-0812">Transmembrane</keyword>
<dbReference type="GO" id="GO:0046872">
    <property type="term" value="F:metal ion binding"/>
    <property type="evidence" value="ECO:0007669"/>
    <property type="project" value="UniProtKB-KW"/>
</dbReference>
<dbReference type="KEGG" id="kim:G3T16_10585"/>
<gene>
    <name evidence="22" type="primary">ctaD</name>
    <name evidence="22" type="ORF">G3T16_10585</name>
</gene>
<dbReference type="EMBL" id="CP048711">
    <property type="protein sequence ID" value="QIB65796.1"/>
    <property type="molecule type" value="Genomic_DNA"/>
</dbReference>
<keyword evidence="6" id="KW-1003">Cell membrane</keyword>
<feature type="domain" description="Cytochrome oxidase subunit I profile" evidence="21">
    <location>
        <begin position="20"/>
        <end position="540"/>
    </location>
</feature>
<feature type="transmembrane region" description="Helical" evidence="19">
    <location>
        <begin position="43"/>
        <end position="65"/>
    </location>
</feature>
<dbReference type="GO" id="GO:0006119">
    <property type="term" value="P:oxidative phosphorylation"/>
    <property type="evidence" value="ECO:0007669"/>
    <property type="project" value="UniProtKB-UniPathway"/>
</dbReference>
<evidence type="ECO:0000256" key="10">
    <source>
        <dbReference type="ARBA" id="ARBA00022723"/>
    </source>
</evidence>
<dbReference type="InterPro" id="IPR035973">
    <property type="entry name" value="Cyt_c_oxidase_su3-like_sf"/>
</dbReference>
<comment type="similarity">
    <text evidence="3 18">Belongs to the heme-copper respiratory oxidase family.</text>
</comment>
<dbReference type="GO" id="GO:0005886">
    <property type="term" value="C:plasma membrane"/>
    <property type="evidence" value="ECO:0007669"/>
    <property type="project" value="UniProtKB-SubCell"/>
</dbReference>
<dbReference type="PANTHER" id="PTHR10422:SF35">
    <property type="entry name" value="CYTOCHROME BO(3) UBIQUINOL OXIDASE SUBUNIT 1"/>
    <property type="match status" value="1"/>
</dbReference>
<dbReference type="Gene3D" id="1.20.210.10">
    <property type="entry name" value="Cytochrome c oxidase-like, subunit I domain"/>
    <property type="match status" value="1"/>
</dbReference>
<evidence type="ECO:0000256" key="15">
    <source>
        <dbReference type="ARBA" id="ARBA00023008"/>
    </source>
</evidence>
<feature type="transmembrane region" description="Helical" evidence="19">
    <location>
        <begin position="435"/>
        <end position="457"/>
    </location>
</feature>
<dbReference type="GO" id="GO:0022904">
    <property type="term" value="P:respiratory electron transport chain"/>
    <property type="evidence" value="ECO:0007669"/>
    <property type="project" value="TreeGrafter"/>
</dbReference>
<evidence type="ECO:0000256" key="11">
    <source>
        <dbReference type="ARBA" id="ARBA00022967"/>
    </source>
</evidence>
<keyword evidence="12 18" id="KW-0249">Electron transport</keyword>
<dbReference type="PROSITE" id="PS50253">
    <property type="entry name" value="COX3"/>
    <property type="match status" value="1"/>
</dbReference>
<evidence type="ECO:0000256" key="18">
    <source>
        <dbReference type="RuleBase" id="RU000370"/>
    </source>
</evidence>
<dbReference type="PROSITE" id="PS50855">
    <property type="entry name" value="COX1"/>
    <property type="match status" value="1"/>
</dbReference>
<evidence type="ECO:0000256" key="5">
    <source>
        <dbReference type="ARBA" id="ARBA00022448"/>
    </source>
</evidence>
<dbReference type="GO" id="GO:0015990">
    <property type="term" value="P:electron transport coupled proton transport"/>
    <property type="evidence" value="ECO:0007669"/>
    <property type="project" value="InterPro"/>
</dbReference>
<feature type="transmembrane region" description="Helical" evidence="19">
    <location>
        <begin position="85"/>
        <end position="110"/>
    </location>
</feature>
<dbReference type="InterPro" id="IPR023615">
    <property type="entry name" value="Cyt_c_Oxase_su1_BS"/>
</dbReference>
<feature type="transmembrane region" description="Helical" evidence="19">
    <location>
        <begin position="477"/>
        <end position="502"/>
    </location>
</feature>
<evidence type="ECO:0000313" key="23">
    <source>
        <dbReference type="Proteomes" id="UP000477680"/>
    </source>
</evidence>
<dbReference type="CDD" id="cd01662">
    <property type="entry name" value="Ubiquinol_Oxidase_I"/>
    <property type="match status" value="1"/>
</dbReference>
<feature type="transmembrane region" description="Helical" evidence="19">
    <location>
        <begin position="602"/>
        <end position="629"/>
    </location>
</feature>
<sequence length="845" mass="93092">MRGGRAVTERDGADNHQRHRELEQVWGNLPGWGALAAVNHTSVGLRFVVTGLCFFLVGGVLAMLIRTQLALPEQDIVSAGLYSQLFTMHGTVMMFLFAIPVLEGVAMYLVPKMIGTRDLVFPRLSAFGYYCYLFGGLIVLSSLLLQIAPAAGWFMYTPLSNARFSPGPGADFWLLGITFVEISAIAAGVELVVSILLTRANGMSLNRMPIFCWYMLGTALMIIFGFPPLILGSILLELERAAGWVFFDVAGGGDPLLWQHLFWLFGHPEVYIIFLPAAGIVSTLIPVFANRPLVGYRWVVLAIITTGFISFGLWVHHMFTVGIPQLALAFFSVASMLVAIPTAIQLFAWLATLWTGRVRFQLPMLWVSGFLVVFVCGGLTGVMLALVPFNWQVHDTHFVVAHMHYVLVGGMLFPLVAGLYYWLPHVSGRLPSMILGRWGFWLFFGGFNLTFLLMHLTGLLGMSRRVYTYEAGLGWDWLNLLSSVGGFVMALGVAVVIVDFALHFRFGRRAQPNPWQADTLEWATPMPVSAYNFASLPDVGSRHPLWEDPALGERIAAGEYGLARIQHARRDIYGSAPVSGRVCSVIHLPSNSWLPLQLALSVAALCICLLLKVYTGALLAVAVVLFFALRWGWHNGAHPRASPVRVTDPVDPPLHSRTRSGPGLWGMVTSLMADGTLYVALLFGWFYLWTVAPRWQLPDAAPLELTPLLASGLLLSLAVLVYCRALTWLETGSDRKALSGFGASALLGLVHCLVLVWLLLSAPLRPAELAHDAVLTVMLYYQLLHSGLATVLTLLQLQRLRLGYVGKALPYEALVLQPLWLYSLTVFWLSFAAFILLPLAWTGTS</sequence>
<dbReference type="GO" id="GO:0020037">
    <property type="term" value="F:heme binding"/>
    <property type="evidence" value="ECO:0007669"/>
    <property type="project" value="InterPro"/>
</dbReference>
<protein>
    <recommendedName>
        <fullName evidence="4">cytochrome-c oxidase</fullName>
        <ecNumber evidence="4">7.1.1.9</ecNumber>
    </recommendedName>
</protein>
<proteinExistence type="inferred from homology"/>
<keyword evidence="5 18" id="KW-0813">Transport</keyword>
<feature type="transmembrane region" description="Helical" evidence="19">
    <location>
        <begin position="270"/>
        <end position="289"/>
    </location>
</feature>
<keyword evidence="22" id="KW-0560">Oxidoreductase</keyword>
<feature type="transmembrane region" description="Helical" evidence="19">
    <location>
        <begin position="130"/>
        <end position="152"/>
    </location>
</feature>
<comment type="pathway">
    <text evidence="2">Energy metabolism; oxidative phosphorylation.</text>
</comment>
<evidence type="ECO:0000256" key="14">
    <source>
        <dbReference type="ARBA" id="ARBA00023004"/>
    </source>
</evidence>
<evidence type="ECO:0000256" key="8">
    <source>
        <dbReference type="ARBA" id="ARBA00022660"/>
    </source>
</evidence>
<evidence type="ECO:0000256" key="4">
    <source>
        <dbReference type="ARBA" id="ARBA00012949"/>
    </source>
</evidence>
<evidence type="ECO:0000256" key="9">
    <source>
        <dbReference type="ARBA" id="ARBA00022692"/>
    </source>
</evidence>
<dbReference type="PANTHER" id="PTHR10422">
    <property type="entry name" value="CYTOCHROME C OXIDASE SUBUNIT 1"/>
    <property type="match status" value="1"/>
</dbReference>
<comment type="catalytic activity">
    <reaction evidence="17">
        <text>4 Fe(II)-[cytochrome c] + O2 + 8 H(+)(in) = 4 Fe(III)-[cytochrome c] + 2 H2O + 4 H(+)(out)</text>
        <dbReference type="Rhea" id="RHEA:11436"/>
        <dbReference type="Rhea" id="RHEA-COMP:10350"/>
        <dbReference type="Rhea" id="RHEA-COMP:14399"/>
        <dbReference type="ChEBI" id="CHEBI:15377"/>
        <dbReference type="ChEBI" id="CHEBI:15378"/>
        <dbReference type="ChEBI" id="CHEBI:15379"/>
        <dbReference type="ChEBI" id="CHEBI:29033"/>
        <dbReference type="ChEBI" id="CHEBI:29034"/>
        <dbReference type="EC" id="7.1.1.9"/>
    </reaction>
</comment>
<feature type="transmembrane region" description="Helical" evidence="19">
    <location>
        <begin position="210"/>
        <end position="236"/>
    </location>
</feature>
<evidence type="ECO:0000256" key="17">
    <source>
        <dbReference type="ARBA" id="ARBA00047816"/>
    </source>
</evidence>
<dbReference type="SUPFAM" id="SSF81452">
    <property type="entry name" value="Cytochrome c oxidase subunit III-like"/>
    <property type="match status" value="1"/>
</dbReference>
<evidence type="ECO:0000256" key="19">
    <source>
        <dbReference type="SAM" id="Phobius"/>
    </source>
</evidence>
<feature type="transmembrane region" description="Helical" evidence="19">
    <location>
        <begin position="327"/>
        <end position="353"/>
    </location>
</feature>
<dbReference type="EC" id="7.1.1.9" evidence="4"/>
<dbReference type="AlphaFoldDB" id="A0A6C0U1A4"/>
<keyword evidence="16 19" id="KW-0472">Membrane</keyword>
<keyword evidence="11" id="KW-1278">Translocase</keyword>
<dbReference type="PROSITE" id="PS00077">
    <property type="entry name" value="COX1_CUB"/>
    <property type="match status" value="1"/>
</dbReference>
<evidence type="ECO:0000259" key="21">
    <source>
        <dbReference type="PROSITE" id="PS50855"/>
    </source>
</evidence>
<evidence type="ECO:0000313" key="22">
    <source>
        <dbReference type="EMBL" id="QIB65796.1"/>
    </source>
</evidence>
<accession>A0A6C0U1A4</accession>
<dbReference type="InterPro" id="IPR014241">
    <property type="entry name" value="Cyt_c_oxidase_su1_bac"/>
</dbReference>
<dbReference type="InterPro" id="IPR036927">
    <property type="entry name" value="Cyt_c_oxase-like_su1_sf"/>
</dbReference>
<comment type="subcellular location">
    <subcellularLocation>
        <location evidence="1">Cell membrane</location>
        <topology evidence="1">Multi-pass membrane protein</topology>
    </subcellularLocation>
</comment>
<feature type="transmembrane region" description="Helical" evidence="19">
    <location>
        <begin position="365"/>
        <end position="391"/>
    </location>
</feature>
<evidence type="ECO:0000256" key="2">
    <source>
        <dbReference type="ARBA" id="ARBA00004673"/>
    </source>
</evidence>
<keyword evidence="7 18" id="KW-0349">Heme</keyword>
<keyword evidence="23" id="KW-1185">Reference proteome</keyword>
<dbReference type="NCBIfam" id="TIGR02891">
    <property type="entry name" value="CtaD_CoxA"/>
    <property type="match status" value="1"/>
</dbReference>